<dbReference type="InterPro" id="IPR004960">
    <property type="entry name" value="LipA_acyltrans"/>
</dbReference>
<dbReference type="GO" id="GO:0016746">
    <property type="term" value="F:acyltransferase activity"/>
    <property type="evidence" value="ECO:0007669"/>
    <property type="project" value="UniProtKB-KW"/>
</dbReference>
<evidence type="ECO:0000256" key="6">
    <source>
        <dbReference type="ARBA" id="ARBA00023315"/>
    </source>
</evidence>
<evidence type="ECO:0000256" key="3">
    <source>
        <dbReference type="ARBA" id="ARBA00022519"/>
    </source>
</evidence>
<reference evidence="7 8" key="1">
    <citation type="submission" date="2020-05" db="EMBL/GenBank/DDBJ databases">
        <title>Genome sequence of Isoptericola sp. JC619 isolated from Chilika lagoon, India.</title>
        <authorList>
            <person name="Kumar D."/>
            <person name="Appam K."/>
            <person name="Gandham S."/>
            <person name="Uppada J."/>
            <person name="Sasikala C."/>
            <person name="Venkata Ramana C."/>
        </authorList>
    </citation>
    <scope>NUCLEOTIDE SEQUENCE [LARGE SCALE GENOMIC DNA]</scope>
    <source>
        <strain evidence="7 8">JC619</strain>
    </source>
</reference>
<keyword evidence="4 7" id="KW-0808">Transferase</keyword>
<name>A0A849KBR1_9MICO</name>
<dbReference type="PANTHER" id="PTHR30606">
    <property type="entry name" value="LIPID A BIOSYNTHESIS LAUROYL ACYLTRANSFERASE"/>
    <property type="match status" value="1"/>
</dbReference>
<dbReference type="Pfam" id="PF03279">
    <property type="entry name" value="Lip_A_acyltrans"/>
    <property type="match status" value="1"/>
</dbReference>
<dbReference type="PANTHER" id="PTHR30606:SF10">
    <property type="entry name" value="PHOSPHATIDYLINOSITOL MANNOSIDE ACYLTRANSFERASE"/>
    <property type="match status" value="1"/>
</dbReference>
<dbReference type="EMBL" id="JABFAJ010000024">
    <property type="protein sequence ID" value="NNU28687.1"/>
    <property type="molecule type" value="Genomic_DNA"/>
</dbReference>
<keyword evidence="3" id="KW-0997">Cell inner membrane</keyword>
<evidence type="ECO:0000256" key="1">
    <source>
        <dbReference type="ARBA" id="ARBA00004533"/>
    </source>
</evidence>
<comment type="subcellular location">
    <subcellularLocation>
        <location evidence="1">Cell inner membrane</location>
    </subcellularLocation>
</comment>
<keyword evidence="5" id="KW-0472">Membrane</keyword>
<evidence type="ECO:0000313" key="7">
    <source>
        <dbReference type="EMBL" id="NNU28687.1"/>
    </source>
</evidence>
<dbReference type="AlphaFoldDB" id="A0A849KBR1"/>
<dbReference type="GO" id="GO:0005886">
    <property type="term" value="C:plasma membrane"/>
    <property type="evidence" value="ECO:0007669"/>
    <property type="project" value="UniProtKB-SubCell"/>
</dbReference>
<comment type="caution">
    <text evidence="7">The sequence shown here is derived from an EMBL/GenBank/DDBJ whole genome shotgun (WGS) entry which is preliminary data.</text>
</comment>
<evidence type="ECO:0000256" key="5">
    <source>
        <dbReference type="ARBA" id="ARBA00023136"/>
    </source>
</evidence>
<dbReference type="Proteomes" id="UP000557204">
    <property type="component" value="Unassembled WGS sequence"/>
</dbReference>
<keyword evidence="8" id="KW-1185">Reference proteome</keyword>
<dbReference type="RefSeq" id="WP_171248200.1">
    <property type="nucleotide sequence ID" value="NZ_JABFAJ010000024.1"/>
</dbReference>
<dbReference type="GO" id="GO:0009247">
    <property type="term" value="P:glycolipid biosynthetic process"/>
    <property type="evidence" value="ECO:0007669"/>
    <property type="project" value="UniProtKB-ARBA"/>
</dbReference>
<protein>
    <submittedName>
        <fullName evidence="7">Phosphatidylinositol mannoside acyltransferase</fullName>
    </submittedName>
</protein>
<accession>A0A849KBR1</accession>
<keyword evidence="6 7" id="KW-0012">Acyltransferase</keyword>
<proteinExistence type="predicted"/>
<gene>
    <name evidence="7" type="ORF">HLI28_14230</name>
</gene>
<evidence type="ECO:0000256" key="2">
    <source>
        <dbReference type="ARBA" id="ARBA00022475"/>
    </source>
</evidence>
<organism evidence="7 8">
    <name type="scientific">Isoptericola sediminis</name>
    <dbReference type="NCBI Taxonomy" id="2733572"/>
    <lineage>
        <taxon>Bacteria</taxon>
        <taxon>Bacillati</taxon>
        <taxon>Actinomycetota</taxon>
        <taxon>Actinomycetes</taxon>
        <taxon>Micrococcales</taxon>
        <taxon>Promicromonosporaceae</taxon>
        <taxon>Isoptericola</taxon>
    </lineage>
</organism>
<evidence type="ECO:0000313" key="8">
    <source>
        <dbReference type="Proteomes" id="UP000557204"/>
    </source>
</evidence>
<evidence type="ECO:0000256" key="4">
    <source>
        <dbReference type="ARBA" id="ARBA00022679"/>
    </source>
</evidence>
<sequence>MDVAALYTFAWQHAHRVPEPLQRAAATVAADLTWWRHGAGVRRLEANYARVRPELDARALRRLSREGMRRYLRYFREAFTLQGADPDQIAARVRVEGEENVRPVVEAGGSVVMALSHCGNWDLAGAWATPHLAPVLTVAERLEPAALFTEFVAFRRSIGIDVLALGDDGVFRDLVRGAEDGPRLLPLLADRDLTARGVEVDLCGHRARVAAGPAALALATGAPLLPVGIFHERLHGERRRRAGSAWGTVIRFLPAVPVPAVEDRGEQIARLTQAWVSVLGEFLVERTADWHMLQKVFVDDLDPERYARTKARAGEA</sequence>
<dbReference type="NCBIfam" id="NF005919">
    <property type="entry name" value="PRK07920.1"/>
    <property type="match status" value="1"/>
</dbReference>
<keyword evidence="2" id="KW-1003">Cell membrane</keyword>